<dbReference type="OrthoDB" id="5546837at2759"/>
<dbReference type="AlphaFoldDB" id="A0A175WBF6"/>
<feature type="transmembrane region" description="Helical" evidence="6">
    <location>
        <begin position="194"/>
        <end position="212"/>
    </location>
</feature>
<feature type="region of interest" description="Disordered" evidence="5">
    <location>
        <begin position="1"/>
        <end position="99"/>
    </location>
</feature>
<sequence>MDFAPYQSSPPEHGRASFSPTHSQTASPRTSLDNRRVYSPATGNQYQRRPSQFSPPPLQHPQPQRAWSGEGVGRYQSPVGGDGSGGGGTGSPWNAGGVGSAAGGGGSGGGMGDYFSALGAREGMVSEFDTSLGLRLDYEACLAYLALPPLGGILLLILERKSDYVRFHAWQSSLLFTALFVVHLLFSWSTFLSWVFFLGDLVLIGWLVLNAYRDADTLDRYEVPIFGSIASRILDDE</sequence>
<dbReference type="PANTHER" id="PTHR36460:SF1">
    <property type="entry name" value="UPF0132 DOMAIN PROTEIN (AFU_ORTHOLOGUE AFUA_3G10255)"/>
    <property type="match status" value="1"/>
</dbReference>
<proteinExistence type="predicted"/>
<evidence type="ECO:0000256" key="4">
    <source>
        <dbReference type="ARBA" id="ARBA00023136"/>
    </source>
</evidence>
<evidence type="ECO:0000256" key="3">
    <source>
        <dbReference type="ARBA" id="ARBA00022989"/>
    </source>
</evidence>
<keyword evidence="8" id="KW-1185">Reference proteome</keyword>
<feature type="compositionally biased region" description="Polar residues" evidence="5">
    <location>
        <begin position="41"/>
        <end position="52"/>
    </location>
</feature>
<feature type="transmembrane region" description="Helical" evidence="6">
    <location>
        <begin position="142"/>
        <end position="158"/>
    </location>
</feature>
<dbReference type="EMBL" id="LCTW02000055">
    <property type="protein sequence ID" value="KXX80590.1"/>
    <property type="molecule type" value="Genomic_DNA"/>
</dbReference>
<comment type="caution">
    <text evidence="7">The sequence shown here is derived from an EMBL/GenBank/DDBJ whole genome shotgun (WGS) entry which is preliminary data.</text>
</comment>
<name>A0A175WBF6_9PEZI</name>
<evidence type="ECO:0000256" key="1">
    <source>
        <dbReference type="ARBA" id="ARBA00004141"/>
    </source>
</evidence>
<organism evidence="7 8">
    <name type="scientific">Madurella mycetomatis</name>
    <dbReference type="NCBI Taxonomy" id="100816"/>
    <lineage>
        <taxon>Eukaryota</taxon>
        <taxon>Fungi</taxon>
        <taxon>Dikarya</taxon>
        <taxon>Ascomycota</taxon>
        <taxon>Pezizomycotina</taxon>
        <taxon>Sordariomycetes</taxon>
        <taxon>Sordariomycetidae</taxon>
        <taxon>Sordariales</taxon>
        <taxon>Sordariales incertae sedis</taxon>
        <taxon>Madurella</taxon>
    </lineage>
</organism>
<feature type="compositionally biased region" description="Gly residues" evidence="5">
    <location>
        <begin position="80"/>
        <end position="99"/>
    </location>
</feature>
<dbReference type="GO" id="GO:0016020">
    <property type="term" value="C:membrane"/>
    <property type="evidence" value="ECO:0007669"/>
    <property type="project" value="UniProtKB-SubCell"/>
</dbReference>
<keyword evidence="2 6" id="KW-0812">Transmembrane</keyword>
<gene>
    <name evidence="7" type="ORF">MMYC01_202688</name>
</gene>
<dbReference type="VEuPathDB" id="FungiDB:MMYC01_202688"/>
<dbReference type="Proteomes" id="UP000078237">
    <property type="component" value="Unassembled WGS sequence"/>
</dbReference>
<dbReference type="PANTHER" id="PTHR36460">
    <property type="entry name" value="UPF0132 DOMAIN PROTEIN (AFU_ORTHOLOGUE AFUA_3G10255)"/>
    <property type="match status" value="1"/>
</dbReference>
<evidence type="ECO:0000256" key="2">
    <source>
        <dbReference type="ARBA" id="ARBA00022692"/>
    </source>
</evidence>
<accession>A0A175WBF6</accession>
<evidence type="ECO:0000313" key="7">
    <source>
        <dbReference type="EMBL" id="KXX80590.1"/>
    </source>
</evidence>
<keyword evidence="3 6" id="KW-1133">Transmembrane helix</keyword>
<feature type="transmembrane region" description="Helical" evidence="6">
    <location>
        <begin position="170"/>
        <end position="188"/>
    </location>
</feature>
<reference evidence="7 8" key="1">
    <citation type="journal article" date="2016" name="Genome Announc.">
        <title>Genome Sequence of Madurella mycetomatis mm55, Isolated from a Human Mycetoma Case in Sudan.</title>
        <authorList>
            <person name="Smit S."/>
            <person name="Derks M.F."/>
            <person name="Bervoets S."/>
            <person name="Fahal A."/>
            <person name="van Leeuwen W."/>
            <person name="van Belkum A."/>
            <person name="van de Sande W.W."/>
        </authorList>
    </citation>
    <scope>NUCLEOTIDE SEQUENCE [LARGE SCALE GENOMIC DNA]</scope>
    <source>
        <strain evidence="8">mm55</strain>
    </source>
</reference>
<evidence type="ECO:0000256" key="6">
    <source>
        <dbReference type="SAM" id="Phobius"/>
    </source>
</evidence>
<evidence type="ECO:0000256" key="5">
    <source>
        <dbReference type="SAM" id="MobiDB-lite"/>
    </source>
</evidence>
<feature type="compositionally biased region" description="Polar residues" evidence="5">
    <location>
        <begin position="1"/>
        <end position="10"/>
    </location>
</feature>
<evidence type="ECO:0000313" key="8">
    <source>
        <dbReference type="Proteomes" id="UP000078237"/>
    </source>
</evidence>
<comment type="subcellular location">
    <subcellularLocation>
        <location evidence="1">Membrane</location>
        <topology evidence="1">Multi-pass membrane protein</topology>
    </subcellularLocation>
</comment>
<keyword evidence="4 6" id="KW-0472">Membrane</keyword>
<feature type="compositionally biased region" description="Polar residues" evidence="5">
    <location>
        <begin position="18"/>
        <end position="31"/>
    </location>
</feature>
<dbReference type="STRING" id="100816.A0A175WBF6"/>
<protein>
    <submittedName>
        <fullName evidence="7">Uncharacterized protein</fullName>
    </submittedName>
</protein>